<evidence type="ECO:0000313" key="1">
    <source>
        <dbReference type="EMBL" id="KZP02511.1"/>
    </source>
</evidence>
<feature type="non-terminal residue" evidence="1">
    <location>
        <position position="1"/>
    </location>
</feature>
<protein>
    <submittedName>
        <fullName evidence="1">Uncharacterized protein</fullName>
    </submittedName>
</protein>
<dbReference type="AlphaFoldDB" id="A0A167T319"/>
<proteinExistence type="predicted"/>
<dbReference type="Proteomes" id="UP000076532">
    <property type="component" value="Unassembled WGS sequence"/>
</dbReference>
<name>A0A167T319_9AGAM</name>
<reference evidence="1 2" key="1">
    <citation type="journal article" date="2016" name="Mol. Biol. Evol.">
        <title>Comparative Genomics of Early-Diverging Mushroom-Forming Fungi Provides Insights into the Origins of Lignocellulose Decay Capabilities.</title>
        <authorList>
            <person name="Nagy L.G."/>
            <person name="Riley R."/>
            <person name="Tritt A."/>
            <person name="Adam C."/>
            <person name="Daum C."/>
            <person name="Floudas D."/>
            <person name="Sun H."/>
            <person name="Yadav J.S."/>
            <person name="Pangilinan J."/>
            <person name="Larsson K.H."/>
            <person name="Matsuura K."/>
            <person name="Barry K."/>
            <person name="Labutti K."/>
            <person name="Kuo R."/>
            <person name="Ohm R.A."/>
            <person name="Bhattacharya S.S."/>
            <person name="Shirouzu T."/>
            <person name="Yoshinaga Y."/>
            <person name="Martin F.M."/>
            <person name="Grigoriev I.V."/>
            <person name="Hibbett D.S."/>
        </authorList>
    </citation>
    <scope>NUCLEOTIDE SEQUENCE [LARGE SCALE GENOMIC DNA]</scope>
    <source>
        <strain evidence="1 2">CBS 109695</strain>
    </source>
</reference>
<evidence type="ECO:0000313" key="2">
    <source>
        <dbReference type="Proteomes" id="UP000076532"/>
    </source>
</evidence>
<accession>A0A167T319</accession>
<keyword evidence="2" id="KW-1185">Reference proteome</keyword>
<gene>
    <name evidence="1" type="ORF">FIBSPDRAFT_770620</name>
</gene>
<dbReference type="OrthoDB" id="2749262at2759"/>
<organism evidence="1 2">
    <name type="scientific">Athelia psychrophila</name>
    <dbReference type="NCBI Taxonomy" id="1759441"/>
    <lineage>
        <taxon>Eukaryota</taxon>
        <taxon>Fungi</taxon>
        <taxon>Dikarya</taxon>
        <taxon>Basidiomycota</taxon>
        <taxon>Agaricomycotina</taxon>
        <taxon>Agaricomycetes</taxon>
        <taxon>Agaricomycetidae</taxon>
        <taxon>Atheliales</taxon>
        <taxon>Atheliaceae</taxon>
        <taxon>Athelia</taxon>
    </lineage>
</organism>
<sequence length="58" mass="6530">LCYFANYHFTACVLYVDGSCWFHDGAASGAIYIPESNLAHLDQELVNRNSILAMYGKR</sequence>
<dbReference type="EMBL" id="KV418507">
    <property type="protein sequence ID" value="KZP02511.1"/>
    <property type="molecule type" value="Genomic_DNA"/>
</dbReference>